<evidence type="ECO:0000313" key="5">
    <source>
        <dbReference type="EMBL" id="AKJ87215.1"/>
    </source>
</evidence>
<organism evidence="5">
    <name type="scientific">uncultured organism</name>
    <dbReference type="NCBI Taxonomy" id="155900"/>
    <lineage>
        <taxon>unclassified sequences</taxon>
        <taxon>environmental samples</taxon>
    </lineage>
</organism>
<dbReference type="CDD" id="cd07205">
    <property type="entry name" value="Pat_PNPLA6_PNPLA7_NTE1_like"/>
    <property type="match status" value="1"/>
</dbReference>
<keyword evidence="2" id="KW-0442">Lipid degradation</keyword>
<dbReference type="PANTHER" id="PTHR14226:SF76">
    <property type="entry name" value="NTE FAMILY PROTEIN RSSA"/>
    <property type="match status" value="1"/>
</dbReference>
<evidence type="ECO:0000256" key="1">
    <source>
        <dbReference type="ARBA" id="ARBA00022801"/>
    </source>
</evidence>
<evidence type="ECO:0000256" key="2">
    <source>
        <dbReference type="ARBA" id="ARBA00022963"/>
    </source>
</evidence>
<name>A0A0G3FKZ0_9ZZZZ</name>
<dbReference type="GO" id="GO:0016042">
    <property type="term" value="P:lipid catabolic process"/>
    <property type="evidence" value="ECO:0007669"/>
    <property type="project" value="UniProtKB-KW"/>
</dbReference>
<dbReference type="PROSITE" id="PS51635">
    <property type="entry name" value="PNPLA"/>
    <property type="match status" value="1"/>
</dbReference>
<reference evidence="5" key="1">
    <citation type="submission" date="2014-12" db="EMBL/GenBank/DDBJ databases">
        <title>Investigation of esterase diversity in environmental metagenomes.</title>
        <authorList>
            <person name="Popovic A."/>
            <person name="Tchigvintsev A."/>
            <person name="Nocek B."/>
            <person name="Hajighasemi M."/>
            <person name="Brown G."/>
            <person name="Xu X."/>
            <person name="Li H."/>
            <person name="Glinos J."/>
            <person name="Yim V."/>
            <person name="Pelletier E."/>
            <person name="Chernikova T.N."/>
            <person name="Golyshina O.V."/>
            <person name="Tran H."/>
            <person name="Le Paslier D."/>
            <person name="Yakimov M.M."/>
            <person name="Savchenko A."/>
            <person name="Golyshin P.N."/>
            <person name="Yakunin A.F."/>
        </authorList>
    </citation>
    <scope>NUCLEOTIDE SEQUENCE</scope>
</reference>
<evidence type="ECO:0000256" key="3">
    <source>
        <dbReference type="ARBA" id="ARBA00023098"/>
    </source>
</evidence>
<feature type="domain" description="PNPLA" evidence="4">
    <location>
        <begin position="53"/>
        <end position="213"/>
    </location>
</feature>
<dbReference type="GO" id="GO:0016787">
    <property type="term" value="F:hydrolase activity"/>
    <property type="evidence" value="ECO:0007669"/>
    <property type="project" value="UniProtKB-KW"/>
</dbReference>
<dbReference type="InterPro" id="IPR002641">
    <property type="entry name" value="PNPLA_dom"/>
</dbReference>
<protein>
    <recommendedName>
        <fullName evidence="4">PNPLA domain-containing protein</fullName>
    </recommendedName>
</protein>
<dbReference type="InterPro" id="IPR016035">
    <property type="entry name" value="Acyl_Trfase/lysoPLipase"/>
</dbReference>
<sequence>MNGKQKGLMKLNSRIDRCLRAARLPVLLFCLAALLAACSMFAAKPVQPARIAVVLGAGASKGFAHIGVLKVLEAQQIPVHMVVGTSAGSIVGSLYASGKNGFELQAIAMTMEKDKVIDYDWKIWKGGLIKGEKLERFINAAVNHAPIEKLKIPFYAVATNAGTGEEMVFGRGNTGVAVHASCSVPGVFQPVRIGKDTYVDGGVVSPVAVDVARRYGADVVIAVDISGGLDKDAPSGVMNTMQKTFNIMYAKNVAAQLKNADVVIRPNVEEIGSTDMEKFNQAIFEGEKAATAALPEIRKVLDKLNAEGRLPVR</sequence>
<dbReference type="InterPro" id="IPR050301">
    <property type="entry name" value="NTE"/>
</dbReference>
<proteinExistence type="predicted"/>
<keyword evidence="1" id="KW-0378">Hydrolase</keyword>
<dbReference type="AlphaFoldDB" id="A0A0G3FKZ0"/>
<keyword evidence="3" id="KW-0443">Lipid metabolism</keyword>
<evidence type="ECO:0000259" key="4">
    <source>
        <dbReference type="PROSITE" id="PS51635"/>
    </source>
</evidence>
<dbReference type="SUPFAM" id="SSF52151">
    <property type="entry name" value="FabD/lysophospholipase-like"/>
    <property type="match status" value="1"/>
</dbReference>
<dbReference type="PANTHER" id="PTHR14226">
    <property type="entry name" value="NEUROPATHY TARGET ESTERASE/SWISS CHEESE D.MELANOGASTER"/>
    <property type="match status" value="1"/>
</dbReference>
<accession>A0A0G3FKZ0</accession>
<dbReference type="EMBL" id="KP347720">
    <property type="protein sequence ID" value="AKJ87215.1"/>
    <property type="molecule type" value="Genomic_DNA"/>
</dbReference>
<dbReference type="Pfam" id="PF01734">
    <property type="entry name" value="Patatin"/>
    <property type="match status" value="1"/>
</dbReference>
<dbReference type="Gene3D" id="3.40.1090.10">
    <property type="entry name" value="Cytosolic phospholipase A2 catalytic domain"/>
    <property type="match status" value="2"/>
</dbReference>